<evidence type="ECO:0000313" key="2">
    <source>
        <dbReference type="EMBL" id="MTR80528.1"/>
    </source>
</evidence>
<comment type="caution">
    <text evidence="2">The sequence shown here is derived from an EMBL/GenBank/DDBJ whole genome shotgun (WGS) entry which is preliminary data.</text>
</comment>
<dbReference type="Proteomes" id="UP000446657">
    <property type="component" value="Unassembled WGS sequence"/>
</dbReference>
<sequence>MRDRFNERYIAAIKADCMHECCLESGFVKLSKADTFIEYCFEMACAHMNRGLDVLTEWRYRKDQYCKITDTIIYDFAHYSKHDSSHSVSILETIELVIGDERIVKLSRGDLWLLLESAYSHDIGMALTGKELHDLWSDPDFKEYLLACLTSKDPDLKEAASYYQKMDELLRSKTNMRHTEDKNRKDIFEECWPNRIVEYVKWLVSDYVRRQHSKRNVKVRERVVAEDNSEVPRRLYEIVALVSELHTYDGYDAIMERLRYREKGIGAELIYPRFTAALLRLGDVLDVENNRFSLYSVEHMEQMPGLSSTHMLKHEAISHIIITSEEIQVEAESDQIEVCKCAQDWFHLIEQEVQDLIYSWNEIAPPLLRGCTLKRSHCHVYLLDSNNKKHAYHLGRQKRFEVDKEKLTDLLAGANFYTNRMDFIREYLQNAMDATRMQLWKDIMQGLCGERIMELAKEGNLQPFDISKEIYDRYEVQLKVESIPGDYDNLLITVEDRGIGMEEDCMAVISIIGTGWRGRRQYDRMIQEMPRWMRPTGGFGIGIQSAFMVTSSVTIMTQTENETVGRKITLNAPKSGGEVITEEYQLGHHGTKIEIKVPVDIFLRWNSEIAQNDKTKVRYDRVEVERQNIESNVYADKVGFDEENIKGYTRKVLLSYLNQIIPEPLIAIAVYVQGYEKKRYYINEVPYHVKELTWNDKRYQILSRWNESNVSKNQLYLKAWDCEEEVLVTIRKRTSGSNGKMTICYKNVRMTGVENPLSALDEVLDISLDFMGLQAKRDLKIHRNEFREDFSLEEYIVRYLQLYFHSSLEHSGEYDMKMRLLQMLYLPDSDMDIFWEYIEKNLEDYKTDLIDGYQISIKKKKIPDDVLSEAVREVEQIEPTNGELEGKLEEAPVLRENEGFSQGLNLADISIKEIKRNILEVYKEYFQRKEKGGGLLVASNDRSSYTAEELKTYQHTDVQTWIMQHMHLEQDEWKFNENINEKEDDHVLYYLIQNGIIIENFLWKLLQDREELEKQKIAVNVRGEKENKRVVFWKFEKKLPTGKKYNSLREFYLRSWSDLQGSFFTEYPEEFSLLEVTEIPYISRQIDKQTCYIIRPMTAEWIYQFSQRNAYNIHMGRKYITKDAFIKEVMGNDWLHPTEEFGYLMRWVSKYAKHEATRRNMQLIWDMYTKYVGGIFDENKDMMLSNKDVWNEMVDKMKRNK</sequence>
<proteinExistence type="predicted"/>
<reference evidence="2 3" key="1">
    <citation type="journal article" date="2019" name="Nat. Med.">
        <title>A library of human gut bacterial isolates paired with longitudinal multiomics data enables mechanistic microbiome research.</title>
        <authorList>
            <person name="Poyet M."/>
            <person name="Groussin M."/>
            <person name="Gibbons S.M."/>
            <person name="Avila-Pacheco J."/>
            <person name="Jiang X."/>
            <person name="Kearney S.M."/>
            <person name="Perrotta A.R."/>
            <person name="Berdy B."/>
            <person name="Zhao S."/>
            <person name="Lieberman T.D."/>
            <person name="Swanson P.K."/>
            <person name="Smith M."/>
            <person name="Roesemann S."/>
            <person name="Alexander J.E."/>
            <person name="Rich S.A."/>
            <person name="Livny J."/>
            <person name="Vlamakis H."/>
            <person name="Clish C."/>
            <person name="Bullock K."/>
            <person name="Deik A."/>
            <person name="Scott J."/>
            <person name="Pierce K.A."/>
            <person name="Xavier R.J."/>
            <person name="Alm E.J."/>
        </authorList>
    </citation>
    <scope>NUCLEOTIDE SEQUENCE [LARGE SCALE GENOMIC DNA]</scope>
    <source>
        <strain evidence="2 3">BIOML-A1</strain>
    </source>
</reference>
<dbReference type="EMBL" id="WNAL01000003">
    <property type="protein sequence ID" value="MTR80528.1"/>
    <property type="molecule type" value="Genomic_DNA"/>
</dbReference>
<evidence type="ECO:0000259" key="1">
    <source>
        <dbReference type="Pfam" id="PF24391"/>
    </source>
</evidence>
<accession>A0A844KIW2</accession>
<organism evidence="2 3">
    <name type="scientific">Roseburia faecis</name>
    <dbReference type="NCBI Taxonomy" id="301302"/>
    <lineage>
        <taxon>Bacteria</taxon>
        <taxon>Bacillati</taxon>
        <taxon>Bacillota</taxon>
        <taxon>Clostridia</taxon>
        <taxon>Lachnospirales</taxon>
        <taxon>Lachnospiraceae</taxon>
        <taxon>Roseburia</taxon>
    </lineage>
</organism>
<dbReference type="InterPro" id="IPR056471">
    <property type="entry name" value="HD-CE"/>
</dbReference>
<gene>
    <name evidence="2" type="ORF">GMD30_02155</name>
</gene>
<evidence type="ECO:0000313" key="3">
    <source>
        <dbReference type="Proteomes" id="UP000446657"/>
    </source>
</evidence>
<dbReference type="Gene3D" id="3.30.565.10">
    <property type="entry name" value="Histidine kinase-like ATPase, C-terminal domain"/>
    <property type="match status" value="1"/>
</dbReference>
<dbReference type="RefSeq" id="WP_155175270.1">
    <property type="nucleotide sequence ID" value="NZ_WNAK01000004.1"/>
</dbReference>
<feature type="domain" description="HD-CE" evidence="1">
    <location>
        <begin position="76"/>
        <end position="353"/>
    </location>
</feature>
<dbReference type="AlphaFoldDB" id="A0A844KIW2"/>
<dbReference type="SUPFAM" id="SSF55874">
    <property type="entry name" value="ATPase domain of HSP90 chaperone/DNA topoisomerase II/histidine kinase"/>
    <property type="match status" value="1"/>
</dbReference>
<dbReference type="Pfam" id="PF24391">
    <property type="entry name" value="HD-CE"/>
    <property type="match status" value="1"/>
</dbReference>
<protein>
    <recommendedName>
        <fullName evidence="1">HD-CE domain-containing protein</fullName>
    </recommendedName>
</protein>
<dbReference type="InterPro" id="IPR036890">
    <property type="entry name" value="HATPase_C_sf"/>
</dbReference>
<name>A0A844KIW2_9FIRM</name>